<name>A0ACC5RA94_9HYPH</name>
<gene>
    <name evidence="1" type="ORF">JHL16_24505</name>
</gene>
<protein>
    <submittedName>
        <fullName evidence="1">M20/M25/M40 family metallo-hydrolase</fullName>
    </submittedName>
</protein>
<organism evidence="1 2">
    <name type="scientific">Taklimakanibacter albus</name>
    <dbReference type="NCBI Taxonomy" id="2800327"/>
    <lineage>
        <taxon>Bacteria</taxon>
        <taxon>Pseudomonadati</taxon>
        <taxon>Pseudomonadota</taxon>
        <taxon>Alphaproteobacteria</taxon>
        <taxon>Hyphomicrobiales</taxon>
        <taxon>Aestuariivirgaceae</taxon>
        <taxon>Taklimakanibacter</taxon>
    </lineage>
</organism>
<keyword evidence="2" id="KW-1185">Reference proteome</keyword>
<comment type="caution">
    <text evidence="1">The sequence shown here is derived from an EMBL/GenBank/DDBJ whole genome shotgun (WGS) entry which is preliminary data.</text>
</comment>
<reference evidence="1" key="1">
    <citation type="submission" date="2021-01" db="EMBL/GenBank/DDBJ databases">
        <authorList>
            <person name="Sun Q."/>
        </authorList>
    </citation>
    <scope>NUCLEOTIDE SEQUENCE</scope>
    <source>
        <strain evidence="1">YIM B02566</strain>
    </source>
</reference>
<proteinExistence type="predicted"/>
<evidence type="ECO:0000313" key="2">
    <source>
        <dbReference type="Proteomes" id="UP000616151"/>
    </source>
</evidence>
<accession>A0ACC5RA94</accession>
<dbReference type="EMBL" id="JAENHL010000008">
    <property type="protein sequence ID" value="MBK1869544.1"/>
    <property type="molecule type" value="Genomic_DNA"/>
</dbReference>
<dbReference type="Proteomes" id="UP000616151">
    <property type="component" value="Unassembled WGS sequence"/>
</dbReference>
<sequence length="465" mass="50652">MTDINAVLGAADRALDQSLDRLFDLVRIPSISTDPAYKADCRRAGERIVADLSALGFSASLRDTPGHPMVVAHFEPKDASAKLPHFLFYGHYDVQPPDPLDKWTTPPFEPQKRTGKDGVVRLYGRGTADDKGQLLTFVEAMRAWITATGTLPIKATILIEGEEESGSPSLIPFLKENKAELACDAAFVCDTNMWDAKTPAITTRLRGMVKDEITITGPRVDLHSGAYGGPAANPLRVLSKLLSKLHDKNGRVTIPGFYDGVSDLPKEMKAQWGKLNFSDKKFLKEVGLSVPAGEKGKGVLEQVWARPTAEVNGIWGGYNGAGTKTVIPSEAHAKLTFRLVGKQNPQKILKAFRAFAKAEVPKDCKIEFAAYGSGSPATEIAETSPLIRKTAQGLKEEWKRDTALIGSGGSIPIVRYFKDILGMDSVLVGFGLNDDALHSPNEKYNLTSFHRGIRSWVRILAAIGR</sequence>
<evidence type="ECO:0000313" key="1">
    <source>
        <dbReference type="EMBL" id="MBK1869544.1"/>
    </source>
</evidence>